<feature type="region of interest" description="Disordered" evidence="1">
    <location>
        <begin position="239"/>
        <end position="262"/>
    </location>
</feature>
<protein>
    <submittedName>
        <fullName evidence="2">Uncharacterized protein</fullName>
    </submittedName>
</protein>
<proteinExistence type="predicted"/>
<keyword evidence="3" id="KW-1185">Reference proteome</keyword>
<evidence type="ECO:0000313" key="3">
    <source>
        <dbReference type="Proteomes" id="UP001412067"/>
    </source>
</evidence>
<name>A0ABR2MZS0_9ASPA</name>
<comment type="caution">
    <text evidence="2">The sequence shown here is derived from an EMBL/GenBank/DDBJ whole genome shotgun (WGS) entry which is preliminary data.</text>
</comment>
<dbReference type="Proteomes" id="UP001412067">
    <property type="component" value="Unassembled WGS sequence"/>
</dbReference>
<dbReference type="EMBL" id="JBBWWR010000004">
    <property type="protein sequence ID" value="KAK8968408.1"/>
    <property type="molecule type" value="Genomic_DNA"/>
</dbReference>
<gene>
    <name evidence="2" type="ORF">KSP40_PGU000784</name>
</gene>
<accession>A0ABR2MZS0</accession>
<reference evidence="2 3" key="1">
    <citation type="journal article" date="2022" name="Nat. Plants">
        <title>Genomes of leafy and leafless Platanthera orchids illuminate the evolution of mycoheterotrophy.</title>
        <authorList>
            <person name="Li M.H."/>
            <person name="Liu K.W."/>
            <person name="Li Z."/>
            <person name="Lu H.C."/>
            <person name="Ye Q.L."/>
            <person name="Zhang D."/>
            <person name="Wang J.Y."/>
            <person name="Li Y.F."/>
            <person name="Zhong Z.M."/>
            <person name="Liu X."/>
            <person name="Yu X."/>
            <person name="Liu D.K."/>
            <person name="Tu X.D."/>
            <person name="Liu B."/>
            <person name="Hao Y."/>
            <person name="Liao X.Y."/>
            <person name="Jiang Y.T."/>
            <person name="Sun W.H."/>
            <person name="Chen J."/>
            <person name="Chen Y.Q."/>
            <person name="Ai Y."/>
            <person name="Zhai J.W."/>
            <person name="Wu S.S."/>
            <person name="Zhou Z."/>
            <person name="Hsiao Y.Y."/>
            <person name="Wu W.L."/>
            <person name="Chen Y.Y."/>
            <person name="Lin Y.F."/>
            <person name="Hsu J.L."/>
            <person name="Li C.Y."/>
            <person name="Wang Z.W."/>
            <person name="Zhao X."/>
            <person name="Zhong W.Y."/>
            <person name="Ma X.K."/>
            <person name="Ma L."/>
            <person name="Huang J."/>
            <person name="Chen G.Z."/>
            <person name="Huang M.Z."/>
            <person name="Huang L."/>
            <person name="Peng D.H."/>
            <person name="Luo Y.B."/>
            <person name="Zou S.Q."/>
            <person name="Chen S.P."/>
            <person name="Lan S."/>
            <person name="Tsai W.C."/>
            <person name="Van de Peer Y."/>
            <person name="Liu Z.J."/>
        </authorList>
    </citation>
    <scope>NUCLEOTIDE SEQUENCE [LARGE SCALE GENOMIC DNA]</scope>
    <source>
        <strain evidence="2">Lor288</strain>
    </source>
</reference>
<evidence type="ECO:0000313" key="2">
    <source>
        <dbReference type="EMBL" id="KAK8968408.1"/>
    </source>
</evidence>
<evidence type="ECO:0000256" key="1">
    <source>
        <dbReference type="SAM" id="MobiDB-lite"/>
    </source>
</evidence>
<organism evidence="2 3">
    <name type="scientific">Platanthera guangdongensis</name>
    <dbReference type="NCBI Taxonomy" id="2320717"/>
    <lineage>
        <taxon>Eukaryota</taxon>
        <taxon>Viridiplantae</taxon>
        <taxon>Streptophyta</taxon>
        <taxon>Embryophyta</taxon>
        <taxon>Tracheophyta</taxon>
        <taxon>Spermatophyta</taxon>
        <taxon>Magnoliopsida</taxon>
        <taxon>Liliopsida</taxon>
        <taxon>Asparagales</taxon>
        <taxon>Orchidaceae</taxon>
        <taxon>Orchidoideae</taxon>
        <taxon>Orchideae</taxon>
        <taxon>Orchidinae</taxon>
        <taxon>Platanthera</taxon>
    </lineage>
</organism>
<sequence>MQLFKDLTVRSGVKESPEVTLSRFRSGLRPYVQGKLLRYGHTDLYTTFCTTLEIEKHQIPRSKVPSCQTITICESSGESGLGTIVRPTLITPIDHFESPPELPDLVVDSPDESKVVPRTVPVTEGEADITDDCIDVEEIGYPSDLDEDFSPEESSPLPFGDTTTLSSLISMESSEDPETVDIPAESEVLPYAESLPIRDLGDEMLGLELVIFSPRHIVVPTSEESSPLPLVDVSESITESDLSEVSSEVIESPCGECSSDRE</sequence>